<name>A0A0L6CMB1_9MICO</name>
<dbReference type="SUPFAM" id="SSF103196">
    <property type="entry name" value="Roadblock/LC7 domain"/>
    <property type="match status" value="1"/>
</dbReference>
<reference evidence="3" key="1">
    <citation type="submission" date="2015-03" db="EMBL/GenBank/DDBJ databases">
        <title>Luteipulveratus halotolerans sp. nov., a novel actinobacterium (Dermacoccaceae) from Sarawak, Malaysia.</title>
        <authorList>
            <person name="Juboi H."/>
            <person name="Basik A."/>
            <person name="Shamsul S.S."/>
            <person name="Arnold P."/>
            <person name="Schmitt E.K."/>
            <person name="Sanglier J.-J."/>
            <person name="Yeo T."/>
        </authorList>
    </citation>
    <scope>NUCLEOTIDE SEQUENCE [LARGE SCALE GENOMIC DNA]</scope>
    <source>
        <strain evidence="3">C296001</strain>
    </source>
</reference>
<dbReference type="OrthoDB" id="5187023at2"/>
<keyword evidence="3" id="KW-1185">Reference proteome</keyword>
<dbReference type="Proteomes" id="UP000037397">
    <property type="component" value="Unassembled WGS sequence"/>
</dbReference>
<dbReference type="STRING" id="1631356.VV01_18390"/>
<proteinExistence type="predicted"/>
<dbReference type="AlphaFoldDB" id="A0A0L6CMB1"/>
<dbReference type="PATRIC" id="fig|1631356.3.peg.3666"/>
<dbReference type="InterPro" id="IPR004942">
    <property type="entry name" value="Roadblock/LAMTOR2_dom"/>
</dbReference>
<dbReference type="Gene3D" id="3.30.450.30">
    <property type="entry name" value="Dynein light chain 2a, cytoplasmic"/>
    <property type="match status" value="1"/>
</dbReference>
<comment type="caution">
    <text evidence="2">The sequence shown here is derived from an EMBL/GenBank/DDBJ whole genome shotgun (WGS) entry which is preliminary data.</text>
</comment>
<dbReference type="EMBL" id="LAIR01000002">
    <property type="protein sequence ID" value="KNX38668.1"/>
    <property type="molecule type" value="Genomic_DNA"/>
</dbReference>
<protein>
    <submittedName>
        <fullName evidence="2">Dynein regulation protein LC7</fullName>
    </submittedName>
</protein>
<evidence type="ECO:0000313" key="3">
    <source>
        <dbReference type="Proteomes" id="UP000037397"/>
    </source>
</evidence>
<gene>
    <name evidence="2" type="ORF">VV01_18390</name>
</gene>
<sequence length="134" mass="13681">MSTETTADGELDWLVTAFVQEVPGAAHAVLVSADGLLIASSERLPPARAEQMAAVSSGLVSLATGAAELFDYGNVLHSVVEMEIGFLLLMSVGNGSHLAVLAAVESDIGQIGYEMGALATRVGAVVQPGARVES</sequence>
<dbReference type="PANTHER" id="PTHR36222:SF1">
    <property type="entry name" value="SERINE PROTEASE INHIBITOR RV3364C"/>
    <property type="match status" value="1"/>
</dbReference>
<evidence type="ECO:0000259" key="1">
    <source>
        <dbReference type="SMART" id="SM00960"/>
    </source>
</evidence>
<dbReference type="PANTHER" id="PTHR36222">
    <property type="entry name" value="SERINE PROTEASE INHIBITOR RV3364C"/>
    <property type="match status" value="1"/>
</dbReference>
<dbReference type="Pfam" id="PF03259">
    <property type="entry name" value="Robl_LC7"/>
    <property type="match status" value="1"/>
</dbReference>
<accession>A0A0L6CMB1</accession>
<feature type="domain" description="Roadblock/LAMTOR2" evidence="1">
    <location>
        <begin position="12"/>
        <end position="102"/>
    </location>
</feature>
<organism evidence="2 3">
    <name type="scientific">Luteipulveratus halotolerans</name>
    <dbReference type="NCBI Taxonomy" id="1631356"/>
    <lineage>
        <taxon>Bacteria</taxon>
        <taxon>Bacillati</taxon>
        <taxon>Actinomycetota</taxon>
        <taxon>Actinomycetes</taxon>
        <taxon>Micrococcales</taxon>
        <taxon>Dermacoccaceae</taxon>
        <taxon>Luteipulveratus</taxon>
    </lineage>
</organism>
<dbReference type="SMART" id="SM00960">
    <property type="entry name" value="Robl_LC7"/>
    <property type="match status" value="1"/>
</dbReference>
<evidence type="ECO:0000313" key="2">
    <source>
        <dbReference type="EMBL" id="KNX38668.1"/>
    </source>
</evidence>
<dbReference type="InterPro" id="IPR053141">
    <property type="entry name" value="Mycobact_SerProt_Inhib_Rv3364c"/>
</dbReference>
<dbReference type="RefSeq" id="WP_050671155.1">
    <property type="nucleotide sequence ID" value="NZ_LAIR01000002.1"/>
</dbReference>